<evidence type="ECO:0000256" key="1">
    <source>
        <dbReference type="SAM" id="Phobius"/>
    </source>
</evidence>
<dbReference type="RefSeq" id="WP_013774710.1">
    <property type="nucleotide sequence ID" value="NC_015517.1"/>
</dbReference>
<dbReference type="AlphaFoldDB" id="F3YCP6"/>
<name>F3YCP6_MELPT</name>
<keyword evidence="1" id="KW-1133">Transmembrane helix</keyword>
<organism evidence="2 3">
    <name type="scientific">Melissococcus plutonius (strain ATCC 35311 / DSM 29964 / CIP 104052 / LMG 20360 / NCIMB 702443)</name>
    <dbReference type="NCBI Taxonomy" id="940190"/>
    <lineage>
        <taxon>Bacteria</taxon>
        <taxon>Bacillati</taxon>
        <taxon>Bacillota</taxon>
        <taxon>Bacilli</taxon>
        <taxon>Lactobacillales</taxon>
        <taxon>Enterococcaceae</taxon>
        <taxon>Melissococcus</taxon>
    </lineage>
</organism>
<feature type="transmembrane region" description="Helical" evidence="1">
    <location>
        <begin position="351"/>
        <end position="371"/>
    </location>
</feature>
<keyword evidence="1" id="KW-0812">Transmembrane</keyword>
<gene>
    <name evidence="2" type="ordered locus">MPTP_1882</name>
</gene>
<feature type="transmembrane region" description="Helical" evidence="1">
    <location>
        <begin position="300"/>
        <end position="321"/>
    </location>
</feature>
<feature type="transmembrane region" description="Helical" evidence="1">
    <location>
        <begin position="383"/>
        <end position="405"/>
    </location>
</feature>
<dbReference type="EMBL" id="AP012201">
    <property type="protein sequence ID" value="BAK22274.1"/>
    <property type="molecule type" value="Genomic_DNA"/>
</dbReference>
<accession>F3YCP6</accession>
<dbReference type="Proteomes" id="UP000008456">
    <property type="component" value="Plasmid pMP1"/>
</dbReference>
<dbReference type="KEGG" id="mps:MPTP_1882"/>
<feature type="transmembrane region" description="Helical" evidence="1">
    <location>
        <begin position="244"/>
        <end position="271"/>
    </location>
</feature>
<reference key="2">
    <citation type="submission" date="2011-04" db="EMBL/GenBank/DDBJ databases">
        <title>Whole genome sequence of Melissococcus plutonius ATCC 35311.</title>
        <authorList>
            <person name="Okumura K."/>
            <person name="Arai R."/>
            <person name="Osaki M."/>
            <person name="Okura M."/>
            <person name="Kirikae T."/>
            <person name="Takamatsu D."/>
            <person name="Akiyama T."/>
        </authorList>
    </citation>
    <scope>NUCLEOTIDE SEQUENCE</scope>
    <source>
        <strain>ATCC 35311</strain>
    </source>
</reference>
<protein>
    <submittedName>
        <fullName evidence="2">Uncharacterized protein</fullName>
    </submittedName>
</protein>
<sequence>MKTLIKYEIKKIITKKSILFTFPLILLFVLWLFILPFFQENITLPSGESYRGMKAVKILKKQPDIHLNAQEVNRLIAKYQNLAKDKKNYPNGDPSQIEFKNRINHSFVLPNYEALNLIANVHSGAKRYVGHPEIRNIKTSKKTFNLYKKLGTNYHDIENGRKLNSSRYYSTSEKRYWENMVKKIKTPFKIGYQGAWIIIIDRLTFLFVPILFICILVSQAFIYDIQLRTITIIFPTMKGRRELVIAKLLSAYLVGVVYYSLFVFLVTVPLLSLYGIKGWDLPIQVQDPSIPYPWTLSQTVFIHFGIGLLILLGLITIILLSSLFVKKNIPIIMLTICLVLIPMIIPKSSEWLVYRLLVGILPITQLDMAYVDWISYSIFGKIFNVYSFNLVIYTLIVLIGVPMIIKKYSKYEID</sequence>
<geneLocation type="plasmid" evidence="2 3">
    <name>pMP1</name>
</geneLocation>
<dbReference type="HOGENOM" id="CLU_052940_2_1_9"/>
<feature type="transmembrane region" description="Helical" evidence="1">
    <location>
        <begin position="20"/>
        <end position="38"/>
    </location>
</feature>
<evidence type="ECO:0000313" key="2">
    <source>
        <dbReference type="EMBL" id="BAK22274.1"/>
    </source>
</evidence>
<proteinExistence type="predicted"/>
<reference evidence="2 3" key="1">
    <citation type="journal article" date="2011" name="J. Bacteriol.">
        <title>Complete genome sequence of Melissococcus plutonius ATCC 35311.</title>
        <authorList>
            <person name="Okumura K."/>
            <person name="Arai R."/>
            <person name="Okura M."/>
            <person name="Kirikae T."/>
            <person name="Takamatsu D."/>
            <person name="Osaki M."/>
            <person name="Miyoshi-Akiyama T."/>
        </authorList>
    </citation>
    <scope>NUCLEOTIDE SEQUENCE [LARGE SCALE GENOMIC DNA]</scope>
    <source>
        <strain evidence="3">ATCC 35311 / CIP 104052 / LMG 20360 / NCIMB 702443</strain>
        <plasmid evidence="3">pMP1</plasmid>
    </source>
</reference>
<keyword evidence="1" id="KW-0472">Membrane</keyword>
<feature type="transmembrane region" description="Helical" evidence="1">
    <location>
        <begin position="203"/>
        <end position="223"/>
    </location>
</feature>
<keyword evidence="2" id="KW-0614">Plasmid</keyword>
<evidence type="ECO:0000313" key="3">
    <source>
        <dbReference type="Proteomes" id="UP000008456"/>
    </source>
</evidence>
<keyword evidence="3" id="KW-1185">Reference proteome</keyword>
<feature type="transmembrane region" description="Helical" evidence="1">
    <location>
        <begin position="328"/>
        <end position="345"/>
    </location>
</feature>